<reference evidence="3" key="1">
    <citation type="submission" date="2017-07" db="EMBL/GenBank/DDBJ databases">
        <title>Comparative genome mining reveals phylogenetic distribution patterns of secondary metabolites in Amycolatopsis.</title>
        <authorList>
            <person name="Adamek M."/>
            <person name="Alanjary M."/>
            <person name="Sales-Ortells H."/>
            <person name="Goodfellow M."/>
            <person name="Bull A.T."/>
            <person name="Kalinowski J."/>
            <person name="Ziemert N."/>
        </authorList>
    </citation>
    <scope>NUCLEOTIDE SEQUENCE [LARGE SCALE GENOMIC DNA]</scope>
    <source>
        <strain evidence="3">H5</strain>
    </source>
</reference>
<comment type="caution">
    <text evidence="2">The sequence shown here is derived from an EMBL/GenBank/DDBJ whole genome shotgun (WGS) entry which is preliminary data.</text>
</comment>
<protein>
    <submittedName>
        <fullName evidence="2">Uncharacterized protein</fullName>
    </submittedName>
</protein>
<feature type="compositionally biased region" description="Basic and acidic residues" evidence="1">
    <location>
        <begin position="64"/>
        <end position="73"/>
    </location>
</feature>
<sequence>MLHAIEFGSDIVRPCELEHDDQQRLVLLVRDRKITPGIAGLIRYIGVAEDAQITCVPQPGEIPVPRDDNDRLRPTLAPAKCTGTSTQ</sequence>
<dbReference type="AlphaFoldDB" id="A0A229SVX9"/>
<dbReference type="RefSeq" id="WP_093951426.1">
    <property type="nucleotide sequence ID" value="NZ_NMUL01000038.1"/>
</dbReference>
<feature type="region of interest" description="Disordered" evidence="1">
    <location>
        <begin position="58"/>
        <end position="87"/>
    </location>
</feature>
<evidence type="ECO:0000313" key="2">
    <source>
        <dbReference type="EMBL" id="OXM63118.1"/>
    </source>
</evidence>
<proteinExistence type="predicted"/>
<organism evidence="2 3">
    <name type="scientific">Amycolatopsis vastitatis</name>
    <dbReference type="NCBI Taxonomy" id="1905142"/>
    <lineage>
        <taxon>Bacteria</taxon>
        <taxon>Bacillati</taxon>
        <taxon>Actinomycetota</taxon>
        <taxon>Actinomycetes</taxon>
        <taxon>Pseudonocardiales</taxon>
        <taxon>Pseudonocardiaceae</taxon>
        <taxon>Amycolatopsis</taxon>
    </lineage>
</organism>
<accession>A0A229SVX9</accession>
<name>A0A229SVX9_9PSEU</name>
<dbReference type="EMBL" id="NMUL01000038">
    <property type="protein sequence ID" value="OXM63118.1"/>
    <property type="molecule type" value="Genomic_DNA"/>
</dbReference>
<evidence type="ECO:0000313" key="3">
    <source>
        <dbReference type="Proteomes" id="UP000215199"/>
    </source>
</evidence>
<gene>
    <name evidence="2" type="ORF">CF165_32695</name>
</gene>
<dbReference type="Proteomes" id="UP000215199">
    <property type="component" value="Unassembled WGS sequence"/>
</dbReference>
<keyword evidence="3" id="KW-1185">Reference proteome</keyword>
<evidence type="ECO:0000256" key="1">
    <source>
        <dbReference type="SAM" id="MobiDB-lite"/>
    </source>
</evidence>